<dbReference type="Pfam" id="PF24722">
    <property type="entry name" value="DUF7674"/>
    <property type="match status" value="1"/>
</dbReference>
<keyword evidence="1" id="KW-0812">Transmembrane</keyword>
<gene>
    <name evidence="3" type="ORF">WNY63_07755</name>
</gene>
<dbReference type="Proteomes" id="UP001388366">
    <property type="component" value="Unassembled WGS sequence"/>
</dbReference>
<proteinExistence type="predicted"/>
<evidence type="ECO:0000313" key="3">
    <source>
        <dbReference type="EMBL" id="MEM5550622.1"/>
    </source>
</evidence>
<evidence type="ECO:0000256" key="1">
    <source>
        <dbReference type="SAM" id="Phobius"/>
    </source>
</evidence>
<reference evidence="3 4" key="1">
    <citation type="submission" date="2024-03" db="EMBL/GenBank/DDBJ databases">
        <title>Community enrichment and isolation of bacterial strains for fucoidan degradation.</title>
        <authorList>
            <person name="Sichert A."/>
        </authorList>
    </citation>
    <scope>NUCLEOTIDE SEQUENCE [LARGE SCALE GENOMIC DNA]</scope>
    <source>
        <strain evidence="3 4">AS81</strain>
    </source>
</reference>
<accession>A0ABU9U0Q3</accession>
<comment type="caution">
    <text evidence="3">The sequence shown here is derived from an EMBL/GenBank/DDBJ whole genome shotgun (WGS) entry which is preliminary data.</text>
</comment>
<name>A0ABU9U0Q3_9GAMM</name>
<evidence type="ECO:0000313" key="4">
    <source>
        <dbReference type="Proteomes" id="UP001388366"/>
    </source>
</evidence>
<feature type="domain" description="DUF7674" evidence="2">
    <location>
        <begin position="156"/>
        <end position="267"/>
    </location>
</feature>
<feature type="transmembrane region" description="Helical" evidence="1">
    <location>
        <begin position="9"/>
        <end position="31"/>
    </location>
</feature>
<organism evidence="3 4">
    <name type="scientific">Pseudoalteromonas neustonica</name>
    <dbReference type="NCBI Taxonomy" id="1840331"/>
    <lineage>
        <taxon>Bacteria</taxon>
        <taxon>Pseudomonadati</taxon>
        <taxon>Pseudomonadota</taxon>
        <taxon>Gammaproteobacteria</taxon>
        <taxon>Alteromonadales</taxon>
        <taxon>Pseudoalteromonadaceae</taxon>
        <taxon>Pseudoalteromonas</taxon>
    </lineage>
</organism>
<keyword evidence="4" id="KW-1185">Reference proteome</keyword>
<protein>
    <recommendedName>
        <fullName evidence="2">DUF7674 domain-containing protein</fullName>
    </recommendedName>
</protein>
<dbReference type="EMBL" id="JBBMQU010000010">
    <property type="protein sequence ID" value="MEM5550622.1"/>
    <property type="molecule type" value="Genomic_DNA"/>
</dbReference>
<feature type="transmembrane region" description="Helical" evidence="1">
    <location>
        <begin position="88"/>
        <end position="110"/>
    </location>
</feature>
<dbReference type="InterPro" id="IPR056091">
    <property type="entry name" value="DUF7674"/>
</dbReference>
<feature type="transmembrane region" description="Helical" evidence="1">
    <location>
        <begin position="51"/>
        <end position="76"/>
    </location>
</feature>
<sequence length="273" mass="30887">MQQNIESRLLMSAAVIAFAAAVWHLLCIWGGPSWFAFARAPEQLIASSKQGTLLAPLGAIVVAGLMFTCSAFALSALKILPKLPFTTVALFVIATVGIVRGLIAIPMFITEQGADTWQIVASSVWFYTGLCFFIAAKQYKSTHKEYKTKMIVLSFYNEFREKFPDIALKTDQHYIKQWGELEPEFIYTWLECVASVVNNEMYNKSDAAVYTGLFEYLSSQFQFAGKEIREYIDVGIIENLFWQVTPINAAPYWQVLPNDLKTLYVNFHQQTPI</sequence>
<evidence type="ECO:0000259" key="2">
    <source>
        <dbReference type="Pfam" id="PF24722"/>
    </source>
</evidence>
<keyword evidence="1" id="KW-0472">Membrane</keyword>
<feature type="transmembrane region" description="Helical" evidence="1">
    <location>
        <begin position="116"/>
        <end position="136"/>
    </location>
</feature>
<keyword evidence="1" id="KW-1133">Transmembrane helix</keyword>
<dbReference type="RefSeq" id="WP_342883687.1">
    <property type="nucleotide sequence ID" value="NZ_JBBMQU010000010.1"/>
</dbReference>